<feature type="domain" description="HTH tetR-type" evidence="3">
    <location>
        <begin position="13"/>
        <end position="73"/>
    </location>
</feature>
<dbReference type="InterPro" id="IPR015292">
    <property type="entry name" value="Tscrpt_reg_YbiH_C"/>
</dbReference>
<organism evidence="4 5">
    <name type="scientific">Francisella halioticida</name>
    <dbReference type="NCBI Taxonomy" id="549298"/>
    <lineage>
        <taxon>Bacteria</taxon>
        <taxon>Pseudomonadati</taxon>
        <taxon>Pseudomonadota</taxon>
        <taxon>Gammaproteobacteria</taxon>
        <taxon>Thiotrichales</taxon>
        <taxon>Francisellaceae</taxon>
        <taxon>Francisella</taxon>
    </lineage>
</organism>
<evidence type="ECO:0000313" key="5">
    <source>
        <dbReference type="Proteomes" id="UP000249910"/>
    </source>
</evidence>
<sequence>MNNLKDDNKSIKIKTKQLLINSGLKFFGEYGLDATSTRMIVEHANVNISAIKYYFESKKGLYFAVVEQIIDNIRANNSEVIKSIRQKFQDGNISIKDSKKLYKTLLLSMAEILIGNSKSQDWARIIMREQANPTEAFDIMYDKYMKQIQEISIKLSSIFYNCSIVEPILIIRLQIMFGQVLSFVVAKESFLRASVQKDILNVKKQIINQLSICIDSIISTPI</sequence>
<dbReference type="PANTHER" id="PTHR43479">
    <property type="entry name" value="ACREF/ENVCD OPERON REPRESSOR-RELATED"/>
    <property type="match status" value="1"/>
</dbReference>
<keyword evidence="1 2" id="KW-0238">DNA-binding</keyword>
<dbReference type="SUPFAM" id="SSF46689">
    <property type="entry name" value="Homeodomain-like"/>
    <property type="match status" value="1"/>
</dbReference>
<dbReference type="Pfam" id="PF00440">
    <property type="entry name" value="TetR_N"/>
    <property type="match status" value="1"/>
</dbReference>
<evidence type="ECO:0000256" key="1">
    <source>
        <dbReference type="ARBA" id="ARBA00023125"/>
    </source>
</evidence>
<evidence type="ECO:0000313" key="4">
    <source>
        <dbReference type="EMBL" id="ASG67796.1"/>
    </source>
</evidence>
<name>A0ABN5AV80_9GAMM</name>
<dbReference type="InterPro" id="IPR036271">
    <property type="entry name" value="Tet_transcr_reg_TetR-rel_C_sf"/>
</dbReference>
<evidence type="ECO:0000256" key="2">
    <source>
        <dbReference type="PROSITE-ProRule" id="PRU00335"/>
    </source>
</evidence>
<dbReference type="InterPro" id="IPR050624">
    <property type="entry name" value="HTH-type_Tx_Regulator"/>
</dbReference>
<protein>
    <recommendedName>
        <fullName evidence="3">HTH tetR-type domain-containing protein</fullName>
    </recommendedName>
</protein>
<dbReference type="Gene3D" id="1.10.357.10">
    <property type="entry name" value="Tetracycline Repressor, domain 2"/>
    <property type="match status" value="1"/>
</dbReference>
<dbReference type="SUPFAM" id="SSF48498">
    <property type="entry name" value="Tetracyclin repressor-like, C-terminal domain"/>
    <property type="match status" value="1"/>
</dbReference>
<proteinExistence type="predicted"/>
<dbReference type="Pfam" id="PF09209">
    <property type="entry name" value="CecR_C"/>
    <property type="match status" value="1"/>
</dbReference>
<dbReference type="PANTHER" id="PTHR43479:SF11">
    <property type="entry name" value="ACREF_ENVCD OPERON REPRESSOR-RELATED"/>
    <property type="match status" value="1"/>
</dbReference>
<reference evidence="4 5" key="1">
    <citation type="submission" date="2017-06" db="EMBL/GenBank/DDBJ databases">
        <title>Complete genome of Francisella halioticida.</title>
        <authorList>
            <person name="Sjodin A."/>
        </authorList>
    </citation>
    <scope>NUCLEOTIDE SEQUENCE [LARGE SCALE GENOMIC DNA]</scope>
    <source>
        <strain evidence="4 5">DSM 23729</strain>
    </source>
</reference>
<dbReference type="InterPro" id="IPR001647">
    <property type="entry name" value="HTH_TetR"/>
</dbReference>
<gene>
    <name evidence="4" type="ORF">CDV26_04800</name>
</gene>
<dbReference type="InterPro" id="IPR009057">
    <property type="entry name" value="Homeodomain-like_sf"/>
</dbReference>
<accession>A0ABN5AV80</accession>
<dbReference type="PROSITE" id="PS50977">
    <property type="entry name" value="HTH_TETR_2"/>
    <property type="match status" value="1"/>
</dbReference>
<evidence type="ECO:0000259" key="3">
    <source>
        <dbReference type="PROSITE" id="PS50977"/>
    </source>
</evidence>
<dbReference type="RefSeq" id="WP_088772318.1">
    <property type="nucleotide sequence ID" value="NZ_AP023082.1"/>
</dbReference>
<dbReference type="Proteomes" id="UP000249910">
    <property type="component" value="Chromosome"/>
</dbReference>
<keyword evidence="5" id="KW-1185">Reference proteome</keyword>
<dbReference type="Gene3D" id="1.10.10.60">
    <property type="entry name" value="Homeodomain-like"/>
    <property type="match status" value="1"/>
</dbReference>
<dbReference type="EMBL" id="CP022132">
    <property type="protein sequence ID" value="ASG67796.1"/>
    <property type="molecule type" value="Genomic_DNA"/>
</dbReference>
<feature type="DNA-binding region" description="H-T-H motif" evidence="2">
    <location>
        <begin position="36"/>
        <end position="55"/>
    </location>
</feature>